<keyword evidence="3 5" id="KW-0238">DNA-binding</keyword>
<dbReference type="OrthoDB" id="9799835at2"/>
<evidence type="ECO:0000256" key="4">
    <source>
        <dbReference type="RuleBase" id="RU003939"/>
    </source>
</evidence>
<dbReference type="PRINTS" id="PR01727">
    <property type="entry name" value="DNABINDINGHU"/>
</dbReference>
<keyword evidence="6" id="KW-1185">Reference proteome</keyword>
<dbReference type="Proteomes" id="UP000032809">
    <property type="component" value="Chromosome I"/>
</dbReference>
<dbReference type="KEGG" id="dtn:DTL3_1369"/>
<dbReference type="FunFam" id="4.10.520.10:FF:000001">
    <property type="entry name" value="DNA-binding protein HU"/>
    <property type="match status" value="1"/>
</dbReference>
<evidence type="ECO:0000256" key="3">
    <source>
        <dbReference type="ARBA" id="ARBA00023125"/>
    </source>
</evidence>
<dbReference type="GO" id="GO:0005829">
    <property type="term" value="C:cytosol"/>
    <property type="evidence" value="ECO:0007669"/>
    <property type="project" value="TreeGrafter"/>
</dbReference>
<dbReference type="AlphaFoldDB" id="A0A0C7NZF3"/>
<dbReference type="GO" id="GO:1990178">
    <property type="term" value="C:HU-DNA complex"/>
    <property type="evidence" value="ECO:0007669"/>
    <property type="project" value="UniProtKB-ARBA"/>
</dbReference>
<accession>A0A0C7NZF3</accession>
<gene>
    <name evidence="5" type="ORF">DTL3_1369</name>
</gene>
<dbReference type="STRING" id="1006576.DTL3_1369"/>
<evidence type="ECO:0000313" key="5">
    <source>
        <dbReference type="EMBL" id="CEP78663.1"/>
    </source>
</evidence>
<comment type="similarity">
    <text evidence="1 4">Belongs to the bacterial histone-like protein family.</text>
</comment>
<protein>
    <submittedName>
        <fullName evidence="5">Bacterial histone-like DNA-binding protein</fullName>
    </submittedName>
</protein>
<reference evidence="6" key="1">
    <citation type="submission" date="2014-11" db="EMBL/GenBank/DDBJ databases">
        <authorList>
            <person name="Wibberg D."/>
        </authorList>
    </citation>
    <scope>NUCLEOTIDE SEQUENCE [LARGE SCALE GENOMIC DNA]</scope>
    <source>
        <strain evidence="6">L3</strain>
    </source>
</reference>
<dbReference type="Pfam" id="PF00216">
    <property type="entry name" value="Bac_DNA_binding"/>
    <property type="match status" value="1"/>
</dbReference>
<dbReference type="InterPro" id="IPR000119">
    <property type="entry name" value="Hist_DNA-bd"/>
</dbReference>
<dbReference type="HOGENOM" id="CLU_105066_3_1_0"/>
<dbReference type="GO" id="GO:0030527">
    <property type="term" value="F:structural constituent of chromatin"/>
    <property type="evidence" value="ECO:0007669"/>
    <property type="project" value="InterPro"/>
</dbReference>
<dbReference type="PATRIC" id="fig|1006576.9.peg.1366"/>
<dbReference type="CDD" id="cd13831">
    <property type="entry name" value="HU"/>
    <property type="match status" value="1"/>
</dbReference>
<dbReference type="GO" id="GO:0003677">
    <property type="term" value="F:DNA binding"/>
    <property type="evidence" value="ECO:0007669"/>
    <property type="project" value="UniProtKB-KW"/>
</dbReference>
<evidence type="ECO:0000256" key="2">
    <source>
        <dbReference type="ARBA" id="ARBA00023067"/>
    </source>
</evidence>
<dbReference type="PANTHER" id="PTHR33175:SF3">
    <property type="entry name" value="DNA-BINDING PROTEIN HU-BETA"/>
    <property type="match status" value="1"/>
</dbReference>
<organism evidence="5 6">
    <name type="scientific">Defluviitoga tunisiensis</name>
    <dbReference type="NCBI Taxonomy" id="1006576"/>
    <lineage>
        <taxon>Bacteria</taxon>
        <taxon>Thermotogati</taxon>
        <taxon>Thermotogota</taxon>
        <taxon>Thermotogae</taxon>
        <taxon>Petrotogales</taxon>
        <taxon>Petrotogaceae</taxon>
        <taxon>Defluviitoga</taxon>
    </lineage>
</organism>
<dbReference type="RefSeq" id="WP_045088065.1">
    <property type="nucleotide sequence ID" value="NZ_LN824141.1"/>
</dbReference>
<dbReference type="GO" id="GO:0006270">
    <property type="term" value="P:DNA replication initiation"/>
    <property type="evidence" value="ECO:0007669"/>
    <property type="project" value="UniProtKB-ARBA"/>
</dbReference>
<dbReference type="GO" id="GO:1990103">
    <property type="term" value="C:DnaA-HU complex"/>
    <property type="evidence" value="ECO:0007669"/>
    <property type="project" value="UniProtKB-ARBA"/>
</dbReference>
<dbReference type="PROSITE" id="PS00045">
    <property type="entry name" value="HISTONE_LIKE"/>
    <property type="match status" value="1"/>
</dbReference>
<dbReference type="PANTHER" id="PTHR33175">
    <property type="entry name" value="DNA-BINDING PROTEIN HU"/>
    <property type="match status" value="1"/>
</dbReference>
<evidence type="ECO:0000256" key="1">
    <source>
        <dbReference type="ARBA" id="ARBA00010529"/>
    </source>
</evidence>
<evidence type="ECO:0000313" key="6">
    <source>
        <dbReference type="Proteomes" id="UP000032809"/>
    </source>
</evidence>
<dbReference type="InterPro" id="IPR010992">
    <property type="entry name" value="IHF-like_DNA-bd_dom_sf"/>
</dbReference>
<dbReference type="SMART" id="SM00411">
    <property type="entry name" value="BHL"/>
    <property type="match status" value="1"/>
</dbReference>
<keyword evidence="2" id="KW-0226">DNA condensation</keyword>
<name>A0A0C7NZF3_DEFTU</name>
<dbReference type="InterPro" id="IPR020816">
    <property type="entry name" value="Histone-like_DNA-bd_CS"/>
</dbReference>
<dbReference type="GO" id="GO:0042802">
    <property type="term" value="F:identical protein binding"/>
    <property type="evidence" value="ECO:0007669"/>
    <property type="project" value="UniProtKB-ARBA"/>
</dbReference>
<dbReference type="SUPFAM" id="SSF47729">
    <property type="entry name" value="IHF-like DNA-binding proteins"/>
    <property type="match status" value="1"/>
</dbReference>
<dbReference type="Gene3D" id="4.10.520.10">
    <property type="entry name" value="IHF-like DNA-binding proteins"/>
    <property type="match status" value="1"/>
</dbReference>
<sequence length="90" mass="9838">MNKKELVDALAKKASITKKDAEAFLDAFVDVVSETLSKGEEVKLVGFGTFKVQERAARKGVNPQTGKPLKIPAKKVPKFVPGKELKELVK</sequence>
<dbReference type="GO" id="GO:0030261">
    <property type="term" value="P:chromosome condensation"/>
    <property type="evidence" value="ECO:0007669"/>
    <property type="project" value="UniProtKB-KW"/>
</dbReference>
<proteinExistence type="inferred from homology"/>
<dbReference type="EMBL" id="LN824141">
    <property type="protein sequence ID" value="CEP78663.1"/>
    <property type="molecule type" value="Genomic_DNA"/>
</dbReference>
<dbReference type="GO" id="GO:0010467">
    <property type="term" value="P:gene expression"/>
    <property type="evidence" value="ECO:0007669"/>
    <property type="project" value="UniProtKB-ARBA"/>
</dbReference>